<sequence>MPQSTAGPSKWLGLILLATGLYFVIGGGKLASLGGDWYFVIAGILIVISAVQFFRRKSSAVLIFALVFM</sequence>
<accession>A0A1E7Z4U7</accession>
<evidence type="ECO:0000313" key="4">
    <source>
        <dbReference type="Proteomes" id="UP000243534"/>
    </source>
</evidence>
<gene>
    <name evidence="3" type="ORF">ACZ87_00857</name>
    <name evidence="2" type="ORF">BBW68_00540</name>
</gene>
<name>A0A1E7Z4U7_9GAMM</name>
<comment type="caution">
    <text evidence="2">The sequence shown here is derived from an EMBL/GenBank/DDBJ whole genome shotgun (WGS) entry which is preliminary data.</text>
</comment>
<feature type="transmembrane region" description="Helical" evidence="1">
    <location>
        <begin position="37"/>
        <end position="54"/>
    </location>
</feature>
<keyword evidence="1" id="KW-0812">Transmembrane</keyword>
<evidence type="ECO:0000256" key="1">
    <source>
        <dbReference type="SAM" id="Phobius"/>
    </source>
</evidence>
<dbReference type="Proteomes" id="UP000243534">
    <property type="component" value="Unassembled WGS sequence"/>
</dbReference>
<reference evidence="3 5" key="2">
    <citation type="submission" date="2018-04" db="EMBL/GenBank/DDBJ databases">
        <title>Genomes of the Obligate Erwinia dacicola and Facultative Enterobacter sp. OLF Endosymbionts of the Olive Fruit fly, Bactrocera oleae.</title>
        <authorList>
            <person name="Estes A.M."/>
            <person name="Hearn D.J."/>
            <person name="Agarwal S."/>
            <person name="Pierson E.A."/>
            <person name="Dunning-Hotopp J.C."/>
        </authorList>
    </citation>
    <scope>NUCLEOTIDE SEQUENCE [LARGE SCALE GENOMIC DNA]</scope>
    <source>
        <strain evidence="3 5">Oroville</strain>
    </source>
</reference>
<protein>
    <submittedName>
        <fullName evidence="3">Putative membrane protein</fullName>
    </submittedName>
</protein>
<organism evidence="2 4">
    <name type="scientific">Candidatus Erwinia dacicola</name>
    <dbReference type="NCBI Taxonomy" id="252393"/>
    <lineage>
        <taxon>Bacteria</taxon>
        <taxon>Pseudomonadati</taxon>
        <taxon>Pseudomonadota</taxon>
        <taxon>Gammaproteobacteria</taxon>
        <taxon>Enterobacterales</taxon>
        <taxon>Erwiniaceae</taxon>
        <taxon>Erwinia</taxon>
    </lineage>
</organism>
<keyword evidence="1" id="KW-0472">Membrane</keyword>
<evidence type="ECO:0000313" key="3">
    <source>
        <dbReference type="EMBL" id="RAP72313.1"/>
    </source>
</evidence>
<dbReference type="Proteomes" id="UP000244334">
    <property type="component" value="Unassembled WGS sequence"/>
</dbReference>
<evidence type="ECO:0000313" key="5">
    <source>
        <dbReference type="Proteomes" id="UP000244334"/>
    </source>
</evidence>
<dbReference type="EMBL" id="LJAM02000045">
    <property type="protein sequence ID" value="RAP72313.1"/>
    <property type="molecule type" value="Genomic_DNA"/>
</dbReference>
<dbReference type="AlphaFoldDB" id="A0A1E7Z4U7"/>
<keyword evidence="5" id="KW-1185">Reference proteome</keyword>
<proteinExistence type="predicted"/>
<reference evidence="2 4" key="1">
    <citation type="submission" date="2016-07" db="EMBL/GenBank/DDBJ databases">
        <authorList>
            <person name="Yuval B."/>
        </authorList>
    </citation>
    <scope>NUCLEOTIDE SEQUENCE [LARGE SCALE GENOMIC DNA]</scope>
    <source>
        <strain evidence="2 4">IL</strain>
    </source>
</reference>
<dbReference type="EMBL" id="MAYS01000024">
    <property type="protein sequence ID" value="OFC63789.1"/>
    <property type="molecule type" value="Genomic_DNA"/>
</dbReference>
<keyword evidence="1" id="KW-1133">Transmembrane helix</keyword>
<evidence type="ECO:0000313" key="2">
    <source>
        <dbReference type="EMBL" id="OFC63789.1"/>
    </source>
</evidence>
<feature type="transmembrane region" description="Helical" evidence="1">
    <location>
        <begin position="12"/>
        <end position="31"/>
    </location>
</feature>